<keyword evidence="1" id="KW-0812">Transmembrane</keyword>
<gene>
    <name evidence="2" type="ORF">ISU07_01715</name>
</gene>
<sequence length="124" mass="13298">MNRAWATAIAADAAVVLLFAVVGRSSHDEGLTLVGVARTAWPFLAGAAVGLGLAAFAHDDPRSNRAGIRVWLLTLAVGMVLRRLTDAGTAASFVVVATVVLGVLFLGWRFVARVRRWTRPFRRS</sequence>
<keyword evidence="3" id="KW-1185">Reference proteome</keyword>
<comment type="caution">
    <text evidence="2">The sequence shown here is derived from an EMBL/GenBank/DDBJ whole genome shotgun (WGS) entry which is preliminary data.</text>
</comment>
<feature type="transmembrane region" description="Helical" evidence="1">
    <location>
        <begin position="90"/>
        <end position="112"/>
    </location>
</feature>
<keyword evidence="1" id="KW-0472">Membrane</keyword>
<feature type="transmembrane region" description="Helical" evidence="1">
    <location>
        <begin position="68"/>
        <end position="84"/>
    </location>
</feature>
<dbReference type="InterPro" id="IPR021414">
    <property type="entry name" value="DUF3054"/>
</dbReference>
<dbReference type="AlphaFoldDB" id="A0A930VD59"/>
<dbReference type="EMBL" id="JADKPN010000001">
    <property type="protein sequence ID" value="MBF4761830.1"/>
    <property type="molecule type" value="Genomic_DNA"/>
</dbReference>
<dbReference type="RefSeq" id="WP_194705017.1">
    <property type="nucleotide sequence ID" value="NZ_JADKPN010000001.1"/>
</dbReference>
<evidence type="ECO:0000256" key="1">
    <source>
        <dbReference type="SAM" id="Phobius"/>
    </source>
</evidence>
<dbReference type="Proteomes" id="UP000640489">
    <property type="component" value="Unassembled WGS sequence"/>
</dbReference>
<keyword evidence="1" id="KW-1133">Transmembrane helix</keyword>
<proteinExistence type="predicted"/>
<reference evidence="2" key="1">
    <citation type="submission" date="2020-11" db="EMBL/GenBank/DDBJ databases">
        <title>Nocardioides sp. nov., isolated from Soil of Cynanchum wilfordii Hemsley rhizosphere.</title>
        <authorList>
            <person name="Lee J.-S."/>
            <person name="Suh M.K."/>
            <person name="Kim J.-S."/>
        </authorList>
    </citation>
    <scope>NUCLEOTIDE SEQUENCE</scope>
    <source>
        <strain evidence="2">KCTC 19275</strain>
    </source>
</reference>
<organism evidence="2 3">
    <name type="scientific">Nocardioides islandensis</name>
    <dbReference type="NCBI Taxonomy" id="433663"/>
    <lineage>
        <taxon>Bacteria</taxon>
        <taxon>Bacillati</taxon>
        <taxon>Actinomycetota</taxon>
        <taxon>Actinomycetes</taxon>
        <taxon>Propionibacteriales</taxon>
        <taxon>Nocardioidaceae</taxon>
        <taxon>Nocardioides</taxon>
    </lineage>
</organism>
<name>A0A930VD59_9ACTN</name>
<evidence type="ECO:0000313" key="2">
    <source>
        <dbReference type="EMBL" id="MBF4761830.1"/>
    </source>
</evidence>
<evidence type="ECO:0000313" key="3">
    <source>
        <dbReference type="Proteomes" id="UP000640489"/>
    </source>
</evidence>
<protein>
    <submittedName>
        <fullName evidence="2">DUF3054 domain-containing protein</fullName>
    </submittedName>
</protein>
<dbReference type="Pfam" id="PF11255">
    <property type="entry name" value="DUF3054"/>
    <property type="match status" value="1"/>
</dbReference>
<feature type="transmembrane region" description="Helical" evidence="1">
    <location>
        <begin position="39"/>
        <end position="56"/>
    </location>
</feature>
<accession>A0A930VD59</accession>